<dbReference type="AlphaFoldDB" id="A0ABD3M271"/>
<proteinExistence type="predicted"/>
<gene>
    <name evidence="1" type="ORF">ACHAWU_009284</name>
</gene>
<sequence length="129" mass="14516">MTIRGGHRGKQHHDAGSERRVTISLPAATFTLVDFGLKLRCSFSNLKLCSKRTSFSFLATISFAIRVKKSSADTFSISVCCRRFRLGVVTVKDARVSSSILAMLSRRRRALFSIRFSKLLSLNFFGGWY</sequence>
<reference evidence="1 2" key="1">
    <citation type="submission" date="2024-10" db="EMBL/GenBank/DDBJ databases">
        <title>Updated reference genomes for cyclostephanoid diatoms.</title>
        <authorList>
            <person name="Roberts W.R."/>
            <person name="Alverson A.J."/>
        </authorList>
    </citation>
    <scope>NUCLEOTIDE SEQUENCE [LARGE SCALE GENOMIC DNA]</scope>
    <source>
        <strain evidence="1 2">AJA232-27</strain>
    </source>
</reference>
<protein>
    <submittedName>
        <fullName evidence="1">Uncharacterized protein</fullName>
    </submittedName>
</protein>
<dbReference type="EMBL" id="JALLBG020000241">
    <property type="protein sequence ID" value="KAL3758080.1"/>
    <property type="molecule type" value="Genomic_DNA"/>
</dbReference>
<evidence type="ECO:0000313" key="2">
    <source>
        <dbReference type="Proteomes" id="UP001530293"/>
    </source>
</evidence>
<dbReference type="Proteomes" id="UP001530293">
    <property type="component" value="Unassembled WGS sequence"/>
</dbReference>
<accession>A0ABD3M271</accession>
<organism evidence="1 2">
    <name type="scientific">Discostella pseudostelligera</name>
    <dbReference type="NCBI Taxonomy" id="259834"/>
    <lineage>
        <taxon>Eukaryota</taxon>
        <taxon>Sar</taxon>
        <taxon>Stramenopiles</taxon>
        <taxon>Ochrophyta</taxon>
        <taxon>Bacillariophyta</taxon>
        <taxon>Coscinodiscophyceae</taxon>
        <taxon>Thalassiosirophycidae</taxon>
        <taxon>Stephanodiscales</taxon>
        <taxon>Stephanodiscaceae</taxon>
        <taxon>Discostella</taxon>
    </lineage>
</organism>
<comment type="caution">
    <text evidence="1">The sequence shown here is derived from an EMBL/GenBank/DDBJ whole genome shotgun (WGS) entry which is preliminary data.</text>
</comment>
<name>A0ABD3M271_9STRA</name>
<keyword evidence="2" id="KW-1185">Reference proteome</keyword>
<evidence type="ECO:0000313" key="1">
    <source>
        <dbReference type="EMBL" id="KAL3758080.1"/>
    </source>
</evidence>